<evidence type="ECO:0008006" key="4">
    <source>
        <dbReference type="Google" id="ProtNLM"/>
    </source>
</evidence>
<dbReference type="GO" id="GO:0005880">
    <property type="term" value="C:nuclear microtubule"/>
    <property type="evidence" value="ECO:0007669"/>
    <property type="project" value="TreeGrafter"/>
</dbReference>
<evidence type="ECO:0000256" key="1">
    <source>
        <dbReference type="SAM" id="MobiDB-lite"/>
    </source>
</evidence>
<name>A0A9P1EDC3_CUSEU</name>
<evidence type="ECO:0000313" key="3">
    <source>
        <dbReference type="Proteomes" id="UP001152484"/>
    </source>
</evidence>
<reference evidence="2" key="1">
    <citation type="submission" date="2022-07" db="EMBL/GenBank/DDBJ databases">
        <authorList>
            <person name="Macas J."/>
            <person name="Novak P."/>
            <person name="Neumann P."/>
        </authorList>
    </citation>
    <scope>NUCLEOTIDE SEQUENCE</scope>
</reference>
<feature type="compositionally biased region" description="Basic and acidic residues" evidence="1">
    <location>
        <begin position="235"/>
        <end position="247"/>
    </location>
</feature>
<accession>A0A9P1EDC3</accession>
<dbReference type="GO" id="GO:0008017">
    <property type="term" value="F:microtubule binding"/>
    <property type="evidence" value="ECO:0007669"/>
    <property type="project" value="TreeGrafter"/>
</dbReference>
<feature type="compositionally biased region" description="Low complexity" evidence="1">
    <location>
        <begin position="99"/>
        <end position="116"/>
    </location>
</feature>
<feature type="region of interest" description="Disordered" evidence="1">
    <location>
        <begin position="218"/>
        <end position="270"/>
    </location>
</feature>
<proteinExistence type="predicted"/>
<sequence length="296" mass="33712">MTTEESIEEDLSYEPSSEVDSVYEFDASRYFDFCLPESSSDTERAERWFHVAGYYPPSRFYFKSKVIINTQETNDDEMKGKTMVNNGEVLEETPKAKPKAAATQKSGGSKTRSSSTLMKPTASHLARLNLLAATQNDNEATKRQKLESGYLRKVAHLKHQSSLLHKSSQKGGLSSPGAKALHHSKLSVTVPREPRLETHRRAQWRRFKSRYDLTSSDHITSEEQISSKVRSSKKKILESHSTPETKMRTQKSPISQDYKSSNEKKLLQHPPVELFSKLTLKCQMHSDEESQPNQHH</sequence>
<dbReference type="InterPro" id="IPR009675">
    <property type="entry name" value="TPX2_fam"/>
</dbReference>
<protein>
    <recommendedName>
        <fullName evidence="4">TPX2 central domain-containing protein</fullName>
    </recommendedName>
</protein>
<feature type="region of interest" description="Disordered" evidence="1">
    <location>
        <begin position="90"/>
        <end position="119"/>
    </location>
</feature>
<evidence type="ECO:0000313" key="2">
    <source>
        <dbReference type="EMBL" id="CAH9097940.1"/>
    </source>
</evidence>
<feature type="compositionally biased region" description="Low complexity" evidence="1">
    <location>
        <begin position="160"/>
        <end position="175"/>
    </location>
</feature>
<dbReference type="PANTHER" id="PTHR14326">
    <property type="entry name" value="TARGETING PROTEIN FOR XKLP2"/>
    <property type="match status" value="1"/>
</dbReference>
<keyword evidence="3" id="KW-1185">Reference proteome</keyword>
<comment type="caution">
    <text evidence="2">The sequence shown here is derived from an EMBL/GenBank/DDBJ whole genome shotgun (WGS) entry which is preliminary data.</text>
</comment>
<dbReference type="AlphaFoldDB" id="A0A9P1EDC3"/>
<dbReference type="GO" id="GO:0090307">
    <property type="term" value="P:mitotic spindle assembly"/>
    <property type="evidence" value="ECO:0007669"/>
    <property type="project" value="TreeGrafter"/>
</dbReference>
<gene>
    <name evidence="2" type="ORF">CEURO_LOCUS14085</name>
</gene>
<dbReference type="PANTHER" id="PTHR14326:SF15">
    <property type="entry name" value="OS06G0130200 PROTEIN"/>
    <property type="match status" value="1"/>
</dbReference>
<dbReference type="Proteomes" id="UP001152484">
    <property type="component" value="Unassembled WGS sequence"/>
</dbReference>
<dbReference type="GO" id="GO:0060236">
    <property type="term" value="P:regulation of mitotic spindle organization"/>
    <property type="evidence" value="ECO:0007669"/>
    <property type="project" value="InterPro"/>
</dbReference>
<dbReference type="EMBL" id="CAMAPE010000035">
    <property type="protein sequence ID" value="CAH9097940.1"/>
    <property type="molecule type" value="Genomic_DNA"/>
</dbReference>
<dbReference type="OrthoDB" id="1306336at2759"/>
<feature type="region of interest" description="Disordered" evidence="1">
    <location>
        <begin position="160"/>
        <end position="188"/>
    </location>
</feature>
<organism evidence="2 3">
    <name type="scientific">Cuscuta europaea</name>
    <name type="common">European dodder</name>
    <dbReference type="NCBI Taxonomy" id="41803"/>
    <lineage>
        <taxon>Eukaryota</taxon>
        <taxon>Viridiplantae</taxon>
        <taxon>Streptophyta</taxon>
        <taxon>Embryophyta</taxon>
        <taxon>Tracheophyta</taxon>
        <taxon>Spermatophyta</taxon>
        <taxon>Magnoliopsida</taxon>
        <taxon>eudicotyledons</taxon>
        <taxon>Gunneridae</taxon>
        <taxon>Pentapetalae</taxon>
        <taxon>asterids</taxon>
        <taxon>lamiids</taxon>
        <taxon>Solanales</taxon>
        <taxon>Convolvulaceae</taxon>
        <taxon>Cuscuteae</taxon>
        <taxon>Cuscuta</taxon>
        <taxon>Cuscuta subgen. Cuscuta</taxon>
    </lineage>
</organism>
<feature type="compositionally biased region" description="Polar residues" evidence="1">
    <location>
        <begin position="248"/>
        <end position="259"/>
    </location>
</feature>
<dbReference type="GO" id="GO:0005819">
    <property type="term" value="C:spindle"/>
    <property type="evidence" value="ECO:0007669"/>
    <property type="project" value="InterPro"/>
</dbReference>
<dbReference type="GO" id="GO:0030295">
    <property type="term" value="F:protein kinase activator activity"/>
    <property type="evidence" value="ECO:0007669"/>
    <property type="project" value="TreeGrafter"/>
</dbReference>